<dbReference type="AlphaFoldDB" id="E2Q742"/>
<accession>E2Q742</accession>
<dbReference type="GO" id="GO:0003677">
    <property type="term" value="F:DNA binding"/>
    <property type="evidence" value="ECO:0007669"/>
    <property type="project" value="InterPro"/>
</dbReference>
<dbReference type="RefSeq" id="WP_003959350.1">
    <property type="nucleotide sequence ID" value="NZ_CM000913.1"/>
</dbReference>
<protein>
    <submittedName>
        <fullName evidence="3">LuxR family transcriptional regulator</fullName>
    </submittedName>
</protein>
<dbReference type="Pfam" id="PF00196">
    <property type="entry name" value="GerE"/>
    <property type="match status" value="1"/>
</dbReference>
<organism evidence="3 4">
    <name type="scientific">Streptomyces clavuligerus</name>
    <dbReference type="NCBI Taxonomy" id="1901"/>
    <lineage>
        <taxon>Bacteria</taxon>
        <taxon>Bacillati</taxon>
        <taxon>Actinomycetota</taxon>
        <taxon>Actinomycetes</taxon>
        <taxon>Kitasatosporales</taxon>
        <taxon>Streptomycetaceae</taxon>
        <taxon>Streptomyces</taxon>
    </lineage>
</organism>
<gene>
    <name evidence="3" type="primary">pteF</name>
    <name evidence="3" type="ORF">SCLAV_0213</name>
</gene>
<dbReference type="SMART" id="SM00421">
    <property type="entry name" value="HTH_LUXR"/>
    <property type="match status" value="1"/>
</dbReference>
<dbReference type="PROSITE" id="PS50043">
    <property type="entry name" value="HTH_LUXR_2"/>
    <property type="match status" value="1"/>
</dbReference>
<feature type="region of interest" description="Disordered" evidence="1">
    <location>
        <begin position="1"/>
        <end position="26"/>
    </location>
</feature>
<dbReference type="eggNOG" id="COG2197">
    <property type="taxonomic scope" value="Bacteria"/>
</dbReference>
<dbReference type="SUPFAM" id="SSF46894">
    <property type="entry name" value="C-terminal effector domain of the bipartite response regulators"/>
    <property type="match status" value="1"/>
</dbReference>
<feature type="domain" description="HTH luxR-type" evidence="2">
    <location>
        <begin position="137"/>
        <end position="202"/>
    </location>
</feature>
<dbReference type="Proteomes" id="UP000002357">
    <property type="component" value="Chromosome"/>
</dbReference>
<dbReference type="InterPro" id="IPR036388">
    <property type="entry name" value="WH-like_DNA-bd_sf"/>
</dbReference>
<evidence type="ECO:0000256" key="1">
    <source>
        <dbReference type="SAM" id="MobiDB-lite"/>
    </source>
</evidence>
<evidence type="ECO:0000313" key="3">
    <source>
        <dbReference type="EMBL" id="EFG05289.1"/>
    </source>
</evidence>
<dbReference type="InterPro" id="IPR000792">
    <property type="entry name" value="Tscrpt_reg_LuxR_C"/>
</dbReference>
<dbReference type="OrthoDB" id="46486at2"/>
<dbReference type="STRING" id="1901.BB341_26695"/>
<name>E2Q742_STRCL</name>
<dbReference type="InterPro" id="IPR035965">
    <property type="entry name" value="PAS-like_dom_sf"/>
</dbReference>
<dbReference type="GeneID" id="93733078"/>
<dbReference type="KEGG" id="sclf:BB341_26695"/>
<dbReference type="Pfam" id="PF08448">
    <property type="entry name" value="PAS_4"/>
    <property type="match status" value="1"/>
</dbReference>
<dbReference type="SUPFAM" id="SSF55785">
    <property type="entry name" value="PYP-like sensor domain (PAS domain)"/>
    <property type="match status" value="1"/>
</dbReference>
<dbReference type="InterPro" id="IPR016032">
    <property type="entry name" value="Sig_transdc_resp-reg_C-effctor"/>
</dbReference>
<keyword evidence="4" id="KW-1185">Reference proteome</keyword>
<evidence type="ECO:0000259" key="2">
    <source>
        <dbReference type="PROSITE" id="PS50043"/>
    </source>
</evidence>
<sequence>MTVDHRADSSPCAGRNPVRPRRSGDRPCACTASLDAALTVTAADADFYTWFNRGSADTCGHSLYELLHPGAPALLGHHFARLAQGHSARFTEPVLALRTPDELLPGQLTGTAVHPPSGPVGYVVTFTPDRVLRPGTARRRAHHLSPTGARILEGIAAGASTDQLASRLCLSRQGVVYHVTGMMRALDAPNRAALVARAQFLGLLTVGTWPPRVVPECVHETGHRRQAQGGRPHDGAIGGRPGR</sequence>
<proteinExistence type="predicted"/>
<dbReference type="GO" id="GO:0006355">
    <property type="term" value="P:regulation of DNA-templated transcription"/>
    <property type="evidence" value="ECO:0007669"/>
    <property type="project" value="InterPro"/>
</dbReference>
<dbReference type="EMBL" id="CM000913">
    <property type="protein sequence ID" value="EFG05289.1"/>
    <property type="molecule type" value="Genomic_DNA"/>
</dbReference>
<feature type="region of interest" description="Disordered" evidence="1">
    <location>
        <begin position="220"/>
        <end position="243"/>
    </location>
</feature>
<dbReference type="Gene3D" id="1.10.10.10">
    <property type="entry name" value="Winged helix-like DNA-binding domain superfamily/Winged helix DNA-binding domain"/>
    <property type="match status" value="1"/>
</dbReference>
<dbReference type="InterPro" id="IPR013656">
    <property type="entry name" value="PAS_4"/>
</dbReference>
<evidence type="ECO:0000313" key="4">
    <source>
        <dbReference type="Proteomes" id="UP000002357"/>
    </source>
</evidence>
<reference evidence="3 4" key="1">
    <citation type="journal article" date="2010" name="Genome Biol. Evol.">
        <title>The sequence of a 1.8-mb bacterial linear plasmid reveals a rich evolutionary reservoir of secondary metabolic pathways.</title>
        <authorList>
            <person name="Medema M.H."/>
            <person name="Trefzer A."/>
            <person name="Kovalchuk A."/>
            <person name="van den Berg M."/>
            <person name="Mueller U."/>
            <person name="Heijne W."/>
            <person name="Wu L."/>
            <person name="Alam M.T."/>
            <person name="Ronning C.M."/>
            <person name="Nierman W.C."/>
            <person name="Bovenberg R.A.L."/>
            <person name="Breitling R."/>
            <person name="Takano E."/>
        </authorList>
    </citation>
    <scope>NUCLEOTIDE SEQUENCE [LARGE SCALE GENOMIC DNA]</scope>
    <source>
        <strain evidence="4">ATCC 27064 / DSM 738 / JCM 4710 / NBRC 13307 / NCIMB 12785 / NRRL 3585 / VKM Ac-602</strain>
    </source>
</reference>